<evidence type="ECO:0000256" key="1">
    <source>
        <dbReference type="SAM" id="MobiDB-lite"/>
    </source>
</evidence>
<dbReference type="AlphaFoldDB" id="A0A058ZHR9"/>
<evidence type="ECO:0000313" key="3">
    <source>
        <dbReference type="Proteomes" id="UP000030693"/>
    </source>
</evidence>
<feature type="region of interest" description="Disordered" evidence="1">
    <location>
        <begin position="86"/>
        <end position="112"/>
    </location>
</feature>
<gene>
    <name evidence="2" type="ORF">H696_01007</name>
</gene>
<feature type="compositionally biased region" description="Pro residues" evidence="1">
    <location>
        <begin position="92"/>
        <end position="103"/>
    </location>
</feature>
<dbReference type="Proteomes" id="UP000030693">
    <property type="component" value="Unassembled WGS sequence"/>
</dbReference>
<evidence type="ECO:0000313" key="2">
    <source>
        <dbReference type="EMBL" id="KCV73468.1"/>
    </source>
</evidence>
<dbReference type="EMBL" id="KB932201">
    <property type="protein sequence ID" value="KCV73468.1"/>
    <property type="molecule type" value="Genomic_DNA"/>
</dbReference>
<reference evidence="2" key="1">
    <citation type="submission" date="2013-04" db="EMBL/GenBank/DDBJ databases">
        <title>The Genome Sequence of Fonticula alba ATCC 38817.</title>
        <authorList>
            <consortium name="The Broad Institute Genomics Platform"/>
            <person name="Russ C."/>
            <person name="Cuomo C."/>
            <person name="Burger G."/>
            <person name="Gray M.W."/>
            <person name="Holland P.W.H."/>
            <person name="King N."/>
            <person name="Lang F.B.F."/>
            <person name="Roger A.J."/>
            <person name="Ruiz-Trillo I."/>
            <person name="Brown M."/>
            <person name="Walker B."/>
            <person name="Young S."/>
            <person name="Zeng Q."/>
            <person name="Gargeya S."/>
            <person name="Fitzgerald M."/>
            <person name="Haas B."/>
            <person name="Abouelleil A."/>
            <person name="Allen A.W."/>
            <person name="Alvarado L."/>
            <person name="Arachchi H.M."/>
            <person name="Berlin A.M."/>
            <person name="Chapman S.B."/>
            <person name="Gainer-Dewar J."/>
            <person name="Goldberg J."/>
            <person name="Griggs A."/>
            <person name="Gujja S."/>
            <person name="Hansen M."/>
            <person name="Howarth C."/>
            <person name="Imamovic A."/>
            <person name="Ireland A."/>
            <person name="Larimer J."/>
            <person name="McCowan C."/>
            <person name="Murphy C."/>
            <person name="Pearson M."/>
            <person name="Poon T.W."/>
            <person name="Priest M."/>
            <person name="Roberts A."/>
            <person name="Saif S."/>
            <person name="Shea T."/>
            <person name="Sisk P."/>
            <person name="Sykes S."/>
            <person name="Wortman J."/>
            <person name="Nusbaum C."/>
            <person name="Birren B."/>
        </authorList>
    </citation>
    <scope>NUCLEOTIDE SEQUENCE [LARGE SCALE GENOMIC DNA]</scope>
    <source>
        <strain evidence="2">ATCC 38817</strain>
    </source>
</reference>
<organism evidence="2">
    <name type="scientific">Fonticula alba</name>
    <name type="common">Slime mold</name>
    <dbReference type="NCBI Taxonomy" id="691883"/>
    <lineage>
        <taxon>Eukaryota</taxon>
        <taxon>Rotosphaerida</taxon>
        <taxon>Fonticulaceae</taxon>
        <taxon>Fonticula</taxon>
    </lineage>
</organism>
<name>A0A058ZHR9_FONAL</name>
<accession>A0A058ZHR9</accession>
<dbReference type="GeneID" id="20525732"/>
<dbReference type="RefSeq" id="XP_009493169.1">
    <property type="nucleotide sequence ID" value="XM_009494894.1"/>
</dbReference>
<feature type="region of interest" description="Disordered" evidence="1">
    <location>
        <begin position="1"/>
        <end position="45"/>
    </location>
</feature>
<sequence>MCPPKCRSMHTPSVRHIGWPPCGRPSPSTHAAGRKEKSARRTRAGRRWAIRTAILSFRRQEPPPSQVHAGRRVACDPALTGMPGVCSSPNHGPCPQPQCPPGVPASRAPTPG</sequence>
<proteinExistence type="predicted"/>
<protein>
    <submittedName>
        <fullName evidence="2">Uncharacterized protein</fullName>
    </submittedName>
</protein>
<keyword evidence="3" id="KW-1185">Reference proteome</keyword>